<dbReference type="RefSeq" id="WP_008250127.1">
    <property type="nucleotide sequence ID" value="NZ_CP014544.1"/>
</dbReference>
<sequence length="310" mass="35756">MTKHSIEYLSENIERYIPNPDIYKWNQSYYFNFYDREQKTGGFFRIGILENVGEINCFAIFFKDGKPLFTRVNMNLPYSDQRLDPGITVAGITMRATKSLQTAIVKIETDDFNAELEWDLIHPMGDSIALSKSGDDDAIAKELTYVHPEGFCRVVGDIHLRTGETIHIDDKGFRDLSVGPRNWTGLIHYRLAWPIFDNGVSCVAVHGITTHGDSYQKILHNGERWLTLEKVEETITYEDDDIGFKHVHWKVWDETGKLYEFTGVPLFRWQFPYDSFMFVEQMMEYTMADGTKGYGMGEGGFSFPWQGNGN</sequence>
<dbReference type="EMBL" id="CP014544">
    <property type="protein sequence ID" value="AMO68487.1"/>
    <property type="molecule type" value="Genomic_DNA"/>
</dbReference>
<dbReference type="KEGG" id="zal:AZF00_09320"/>
<dbReference type="InterPro" id="IPR055493">
    <property type="entry name" value="DUF7065"/>
</dbReference>
<dbReference type="Proteomes" id="UP000074119">
    <property type="component" value="Chromosome"/>
</dbReference>
<organism evidence="3 4">
    <name type="scientific">Zhongshania aliphaticivorans</name>
    <dbReference type="NCBI Taxonomy" id="1470434"/>
    <lineage>
        <taxon>Bacteria</taxon>
        <taxon>Pseudomonadati</taxon>
        <taxon>Pseudomonadota</taxon>
        <taxon>Gammaproteobacteria</taxon>
        <taxon>Cellvibrionales</taxon>
        <taxon>Spongiibacteraceae</taxon>
        <taxon>Zhongshania</taxon>
    </lineage>
</organism>
<dbReference type="Pfam" id="PF23213">
    <property type="entry name" value="DUF7065"/>
    <property type="match status" value="1"/>
</dbReference>
<feature type="domain" description="DUF7064" evidence="1">
    <location>
        <begin position="183"/>
        <end position="298"/>
    </location>
</feature>
<evidence type="ECO:0008006" key="5">
    <source>
        <dbReference type="Google" id="ProtNLM"/>
    </source>
</evidence>
<dbReference type="InterPro" id="IPR055492">
    <property type="entry name" value="DUF7064"/>
</dbReference>
<dbReference type="AlphaFoldDB" id="A0A127M5J2"/>
<evidence type="ECO:0000259" key="2">
    <source>
        <dbReference type="Pfam" id="PF23213"/>
    </source>
</evidence>
<reference evidence="3 4" key="1">
    <citation type="submission" date="2015-12" db="EMBL/GenBank/DDBJ databases">
        <authorList>
            <person name="Shamseldin A."/>
            <person name="Moawad H."/>
            <person name="Abd El-Rahim W.M."/>
            <person name="Sadowsky M.J."/>
        </authorList>
    </citation>
    <scope>NUCLEOTIDE SEQUENCE [LARGE SCALE GENOMIC DNA]</scope>
    <source>
        <strain evidence="3 4">SM2</strain>
    </source>
</reference>
<dbReference type="STRING" id="1470434.AZF00_09320"/>
<evidence type="ECO:0000313" key="3">
    <source>
        <dbReference type="EMBL" id="AMO68487.1"/>
    </source>
</evidence>
<feature type="domain" description="DUF7065" evidence="2">
    <location>
        <begin position="16"/>
        <end position="181"/>
    </location>
</feature>
<name>A0A127M5J2_9GAMM</name>
<gene>
    <name evidence="3" type="ORF">AZF00_09320</name>
</gene>
<accession>A0A127M5J2</accession>
<evidence type="ECO:0000313" key="4">
    <source>
        <dbReference type="Proteomes" id="UP000074119"/>
    </source>
</evidence>
<dbReference type="Pfam" id="PF23212">
    <property type="entry name" value="DUF7064"/>
    <property type="match status" value="1"/>
</dbReference>
<protein>
    <recommendedName>
        <fullName evidence="5">AttH domain-containing protein</fullName>
    </recommendedName>
</protein>
<evidence type="ECO:0000259" key="1">
    <source>
        <dbReference type="Pfam" id="PF23212"/>
    </source>
</evidence>
<proteinExistence type="predicted"/>